<dbReference type="PANTHER" id="PTHR10830">
    <property type="entry name" value="DOLICHYL-DIPHOSPHOOLIGOSACCHARIDE--PROTEIN GLYCOSYLTRANSFERASE 48 KDA SUBUNIT"/>
    <property type="match status" value="1"/>
</dbReference>
<keyword evidence="5 8" id="KW-0256">Endoplasmic reticulum</keyword>
<dbReference type="AlphaFoldDB" id="A0A0H5C6Q6"/>
<comment type="subunit">
    <text evidence="8">Component of the oligosaccharyltransferase (OST) complex.</text>
</comment>
<keyword evidence="8" id="KW-0732">Signal</keyword>
<evidence type="ECO:0000256" key="2">
    <source>
        <dbReference type="ARBA" id="ARBA00004922"/>
    </source>
</evidence>
<dbReference type="Pfam" id="PF03345">
    <property type="entry name" value="OST48_N"/>
    <property type="match status" value="1"/>
</dbReference>
<protein>
    <recommendedName>
        <fullName evidence="8">Dolichyl-diphosphooligosaccharide--protein glycosyltransferase subunit WBP1</fullName>
        <shortName evidence="8">Oligosaccharyl transferase subunit WBP1</shortName>
    </recommendedName>
</protein>
<accession>A0A0H5C6Q6</accession>
<proteinExistence type="inferred from homology"/>
<evidence type="ECO:0000256" key="6">
    <source>
        <dbReference type="ARBA" id="ARBA00022989"/>
    </source>
</evidence>
<keyword evidence="7 8" id="KW-0472">Membrane</keyword>
<feature type="chain" id="PRO_5005118920" description="Dolichyl-diphosphooligosaccharide--protein glycosyltransferase subunit WBP1" evidence="8">
    <location>
        <begin position="17"/>
        <end position="416"/>
    </location>
</feature>
<dbReference type="InterPro" id="IPR005013">
    <property type="entry name" value="DDOST_48_kDa_subunit"/>
</dbReference>
<evidence type="ECO:0000256" key="8">
    <source>
        <dbReference type="RuleBase" id="RU361142"/>
    </source>
</evidence>
<dbReference type="EMBL" id="CDQK01000005">
    <property type="protein sequence ID" value="CEP23713.1"/>
    <property type="molecule type" value="Genomic_DNA"/>
</dbReference>
<comment type="similarity">
    <text evidence="3 8">Belongs to the DDOST 48 kDa subunit family.</text>
</comment>
<evidence type="ECO:0000256" key="7">
    <source>
        <dbReference type="ARBA" id="ARBA00023136"/>
    </source>
</evidence>
<reference evidence="12" key="1">
    <citation type="journal article" date="2015" name="J. Biotechnol.">
        <title>The structure of the Cyberlindnera jadinii genome and its relation to Candida utilis analyzed by the occurrence of single nucleotide polymorphisms.</title>
        <authorList>
            <person name="Rupp O."/>
            <person name="Brinkrolf K."/>
            <person name="Buerth C."/>
            <person name="Kunigo M."/>
            <person name="Schneider J."/>
            <person name="Jaenicke S."/>
            <person name="Goesmann A."/>
            <person name="Puehler A."/>
            <person name="Jaeger K.-E."/>
            <person name="Ernst J.F."/>
        </authorList>
    </citation>
    <scope>NUCLEOTIDE SEQUENCE [LARGE SCALE GENOMIC DNA]</scope>
    <source>
        <strain evidence="12">ATCC 18201 / CBS 1600 / BCRC 20928 / JCM 3617 / NBRC 0987 / NRRL Y-1542</strain>
    </source>
</reference>
<dbReference type="InterPro" id="IPR055457">
    <property type="entry name" value="OST48_N"/>
</dbReference>
<organism evidence="11 12">
    <name type="scientific">Cyberlindnera jadinii (strain ATCC 18201 / CBS 1600 / BCRC 20928 / JCM 3617 / NBRC 0987 / NRRL Y-1542)</name>
    <name type="common">Torula yeast</name>
    <name type="synonym">Candida utilis</name>
    <dbReference type="NCBI Taxonomy" id="983966"/>
    <lineage>
        <taxon>Eukaryota</taxon>
        <taxon>Fungi</taxon>
        <taxon>Dikarya</taxon>
        <taxon>Ascomycota</taxon>
        <taxon>Saccharomycotina</taxon>
        <taxon>Saccharomycetes</taxon>
        <taxon>Phaffomycetales</taxon>
        <taxon>Phaffomycetaceae</taxon>
        <taxon>Cyberlindnera</taxon>
    </lineage>
</organism>
<gene>
    <name evidence="11" type="primary">WBP1</name>
    <name evidence="11" type="ORF">BN1211_4359</name>
</gene>
<evidence type="ECO:0000256" key="3">
    <source>
        <dbReference type="ARBA" id="ARBA00008743"/>
    </source>
</evidence>
<dbReference type="Proteomes" id="UP000038830">
    <property type="component" value="Unassembled WGS sequence"/>
</dbReference>
<evidence type="ECO:0000259" key="9">
    <source>
        <dbReference type="Pfam" id="PF03345"/>
    </source>
</evidence>
<feature type="domain" description="OST48 N-terminal" evidence="9">
    <location>
        <begin position="24"/>
        <end position="239"/>
    </location>
</feature>
<comment type="pathway">
    <text evidence="2 8">Protein modification; protein glycosylation.</text>
</comment>
<feature type="signal peptide" evidence="8">
    <location>
        <begin position="1"/>
        <end position="16"/>
    </location>
</feature>
<dbReference type="GO" id="GO:0018279">
    <property type="term" value="P:protein N-linked glycosylation via asparagine"/>
    <property type="evidence" value="ECO:0007669"/>
    <property type="project" value="UniProtKB-UniRule"/>
</dbReference>
<feature type="domain" description="OST48 middle" evidence="10">
    <location>
        <begin position="263"/>
        <end position="404"/>
    </location>
</feature>
<evidence type="ECO:0000259" key="10">
    <source>
        <dbReference type="Pfam" id="PF23358"/>
    </source>
</evidence>
<comment type="subcellular location">
    <subcellularLocation>
        <location evidence="8">Endoplasmic reticulum membrane</location>
        <topology evidence="8">Single-pass type I membrane protein</topology>
    </subcellularLocation>
    <subcellularLocation>
        <location evidence="1">Membrane</location>
        <topology evidence="1">Single-pass type I membrane protein</topology>
    </subcellularLocation>
</comment>
<comment type="function">
    <text evidence="8">Subunit of the oligosaccharyl transferase (OST) complex that catalyzes the initial transfer of a defined glycan (Glc(3)Man(9)GlcNAc(2) in eukaryotes) from the lipid carrier dolichol-pyrophosphate to an asparagine residue within an Asn-X-Ser/Thr consensus motif in nascent polypeptide chains, the first step in protein N-glycosylation. N-glycosylation occurs cotranslationally and the complex associates with the Sec61 complex at the channel-forming translocon complex that mediates protein translocation across the endoplasmic reticulum (ER).</text>
</comment>
<evidence type="ECO:0000256" key="5">
    <source>
        <dbReference type="ARBA" id="ARBA00022824"/>
    </source>
</evidence>
<dbReference type="UniPathway" id="UPA00378"/>
<dbReference type="PANTHER" id="PTHR10830:SF0">
    <property type="entry name" value="DOLICHYL-DIPHOSPHOOLIGOSACCHARIDE--PROTEIN GLYCOSYLTRANSFERASE 48 KDA SUBUNIT"/>
    <property type="match status" value="1"/>
</dbReference>
<evidence type="ECO:0000256" key="1">
    <source>
        <dbReference type="ARBA" id="ARBA00004479"/>
    </source>
</evidence>
<sequence length="416" mass="46589">MLSLLVLLLQVCVTFASSLKGPQVLFVYDDKLSPLESYTDIVSRLEDDGFQVETADAGSDVSLQTNGVFKYQHVVLLPSKQRRLGSDITGAQLVEFFNAGGDVLAFTSPLGVSEAVRTFLNELGIYPSPKGQELTDHFQSNGEAGLDNVVTVKGDEYSLIIPSSDSFKYSGSAALLSNNPQLTPLISAPATSFTKPSKQEDPWTQGQQGFLAAVFQGLNDARVSWVGDSKLVSNEGLKQVDAHSLIQWTFGETNVLRIKNSSHSHVDGTTYQQRPYKITDDIHYEATIEQWNGVEWIPFVSDKVQLEVKLLDPYHRLTFTNVSSDGVYSIDFKLPDHHGVFTFQLEFKQPLYTYLEHKDVLSIRHLANDEYPRSWEITSAWVYITSSVVVFTAWFVFVLAFLYLRDETTVTDKKEK</sequence>
<evidence type="ECO:0000313" key="11">
    <source>
        <dbReference type="EMBL" id="CEP23713.1"/>
    </source>
</evidence>
<dbReference type="InterPro" id="IPR055459">
    <property type="entry name" value="OST48_MD"/>
</dbReference>
<dbReference type="GO" id="GO:0008250">
    <property type="term" value="C:oligosaccharyltransferase complex"/>
    <property type="evidence" value="ECO:0007669"/>
    <property type="project" value="TreeGrafter"/>
</dbReference>
<keyword evidence="4 8" id="KW-0812">Transmembrane</keyword>
<keyword evidence="6 8" id="KW-1133">Transmembrane helix</keyword>
<feature type="transmembrane region" description="Helical" evidence="8">
    <location>
        <begin position="380"/>
        <end position="404"/>
    </location>
</feature>
<dbReference type="Pfam" id="PF23358">
    <property type="entry name" value="OST48_MD"/>
    <property type="match status" value="1"/>
</dbReference>
<evidence type="ECO:0000313" key="12">
    <source>
        <dbReference type="Proteomes" id="UP000038830"/>
    </source>
</evidence>
<evidence type="ECO:0000256" key="4">
    <source>
        <dbReference type="ARBA" id="ARBA00022692"/>
    </source>
</evidence>
<name>A0A0H5C6Q6_CYBJN</name>